<feature type="compositionally biased region" description="Polar residues" evidence="1">
    <location>
        <begin position="110"/>
        <end position="131"/>
    </location>
</feature>
<keyword evidence="3" id="KW-1185">Reference proteome</keyword>
<feature type="compositionally biased region" description="Polar residues" evidence="1">
    <location>
        <begin position="390"/>
        <end position="401"/>
    </location>
</feature>
<feature type="compositionally biased region" description="Low complexity" evidence="1">
    <location>
        <begin position="242"/>
        <end position="255"/>
    </location>
</feature>
<dbReference type="AlphaFoldDB" id="A0A5C2RWE4"/>
<protein>
    <submittedName>
        <fullName evidence="2">Uncharacterized protein</fullName>
    </submittedName>
</protein>
<feature type="compositionally biased region" description="Acidic residues" evidence="1">
    <location>
        <begin position="592"/>
        <end position="636"/>
    </location>
</feature>
<evidence type="ECO:0000313" key="3">
    <source>
        <dbReference type="Proteomes" id="UP000313359"/>
    </source>
</evidence>
<feature type="region of interest" description="Disordered" evidence="1">
    <location>
        <begin position="242"/>
        <end position="305"/>
    </location>
</feature>
<accession>A0A5C2RWE4</accession>
<feature type="region of interest" description="Disordered" evidence="1">
    <location>
        <begin position="539"/>
        <end position="656"/>
    </location>
</feature>
<reference evidence="2" key="1">
    <citation type="journal article" date="2018" name="Genome Biol. Evol.">
        <title>Genomics and development of Lentinus tigrinus, a white-rot wood-decaying mushroom with dimorphic fruiting bodies.</title>
        <authorList>
            <person name="Wu B."/>
            <person name="Xu Z."/>
            <person name="Knudson A."/>
            <person name="Carlson A."/>
            <person name="Chen N."/>
            <person name="Kovaka S."/>
            <person name="LaButti K."/>
            <person name="Lipzen A."/>
            <person name="Pennachio C."/>
            <person name="Riley R."/>
            <person name="Schakwitz W."/>
            <person name="Umezawa K."/>
            <person name="Ohm R.A."/>
            <person name="Grigoriev I.V."/>
            <person name="Nagy L.G."/>
            <person name="Gibbons J."/>
            <person name="Hibbett D."/>
        </authorList>
    </citation>
    <scope>NUCLEOTIDE SEQUENCE [LARGE SCALE GENOMIC DNA]</scope>
    <source>
        <strain evidence="2">ALCF2SS1-6</strain>
    </source>
</reference>
<sequence length="656" mass="71078">MPGESTLNGRKSDVALLKEPSEVNKGFAVAGPRTNPSPSDSDSDSVMRQLITPAHKEARHHATTTVASRRDAGSDGPGSDSDNRVAAASEQNGLRRGSSTRSARGVGTESPATTPVGSPGQTPGPATSSSDGAPLHGDGMDVDSESDRPLRVPSAGESSRAPHARSEDVRAPERTAQEATLVSYIPCHTWPPCNVCARIAGAPPPKVATSSFMVVRQRQIALARELESRPPPVPVPARPVAANATTSANATASVSPLRLPTVSRSEVARPEFIPPPLSPPPLPYDPPPGSPPRPAEPQRNETQVMPRLMPPPNPYIHPPPPPPPNWPMEPLYVSAGVGQLPRHTGFPPPPIPMSVNSAVPPPGQPMPHIIRQVTLSSVSAPVRHHPYARTQRNAQPSTSATRVEDLSQPLNEGHDANGTGHHRRGRGRGKSKKVRAKRYNRKKREEWPPEGWTPIWEEERPRRWEGYDIPDEVQTDKVYDHLRRRFDLKSMGHCRWEGCVPTEASKDGYKMLKRHVETVHLGLKLICKLCGVRKRADNRRKATHKRGCPERQDGPVASPTAGTTTGSSTLVKIAPKPPNHGEGAVHAQGAQAEEDELIEDEDGGEDGGEEDDGEDIEEDELEEDELEEDQLDEDQGGEGQGGDLQYPEDEYESEDD</sequence>
<feature type="compositionally biased region" description="Basic and acidic residues" evidence="1">
    <location>
        <begin position="164"/>
        <end position="175"/>
    </location>
</feature>
<feature type="compositionally biased region" description="Pro residues" evidence="1">
    <location>
        <begin position="272"/>
        <end position="295"/>
    </location>
</feature>
<dbReference type="OrthoDB" id="2757297at2759"/>
<proteinExistence type="predicted"/>
<evidence type="ECO:0000256" key="1">
    <source>
        <dbReference type="SAM" id="MobiDB-lite"/>
    </source>
</evidence>
<feature type="compositionally biased region" description="Low complexity" evidence="1">
    <location>
        <begin position="554"/>
        <end position="569"/>
    </location>
</feature>
<feature type="region of interest" description="Disordered" evidence="1">
    <location>
        <begin position="1"/>
        <end position="175"/>
    </location>
</feature>
<feature type="compositionally biased region" description="Basic residues" evidence="1">
    <location>
        <begin position="420"/>
        <end position="442"/>
    </location>
</feature>
<gene>
    <name evidence="2" type="ORF">L227DRAFT_579921</name>
</gene>
<dbReference type="EMBL" id="ML122298">
    <property type="protein sequence ID" value="RPD55095.1"/>
    <property type="molecule type" value="Genomic_DNA"/>
</dbReference>
<name>A0A5C2RWE4_9APHY</name>
<evidence type="ECO:0000313" key="2">
    <source>
        <dbReference type="EMBL" id="RPD55095.1"/>
    </source>
</evidence>
<organism evidence="2 3">
    <name type="scientific">Lentinus tigrinus ALCF2SS1-6</name>
    <dbReference type="NCBI Taxonomy" id="1328759"/>
    <lineage>
        <taxon>Eukaryota</taxon>
        <taxon>Fungi</taxon>
        <taxon>Dikarya</taxon>
        <taxon>Basidiomycota</taxon>
        <taxon>Agaricomycotina</taxon>
        <taxon>Agaricomycetes</taxon>
        <taxon>Polyporales</taxon>
        <taxon>Polyporaceae</taxon>
        <taxon>Lentinus</taxon>
    </lineage>
</organism>
<feature type="compositionally biased region" description="Acidic residues" evidence="1">
    <location>
        <begin position="646"/>
        <end position="656"/>
    </location>
</feature>
<dbReference type="Proteomes" id="UP000313359">
    <property type="component" value="Unassembled WGS sequence"/>
</dbReference>
<feature type="compositionally biased region" description="Polar residues" evidence="1">
    <location>
        <begin position="89"/>
        <end position="102"/>
    </location>
</feature>
<feature type="region of interest" description="Disordered" evidence="1">
    <location>
        <begin position="386"/>
        <end position="444"/>
    </location>
</feature>